<feature type="chain" id="PRO_5012363548" description="Secreted protein" evidence="1">
    <location>
        <begin position="24"/>
        <end position="120"/>
    </location>
</feature>
<gene>
    <name evidence="2" type="ORF">ASPACDRAFT_46462</name>
</gene>
<dbReference type="AlphaFoldDB" id="A0A1L9WLA2"/>
<sequence>MPTLPELFCFILILRKVVDPCFPHPTVPGDCDSGEASLQQQRRLGFPMRGTENVLAKPRQPDFFAHDAQAPSTEVGQCFLDKHSCVIGAGEILVEPGIHSSADRLFVVVFIAMGKQHEFS</sequence>
<dbReference type="EMBL" id="KV878984">
    <property type="protein sequence ID" value="OJJ96938.1"/>
    <property type="molecule type" value="Genomic_DNA"/>
</dbReference>
<keyword evidence="3" id="KW-1185">Reference proteome</keyword>
<evidence type="ECO:0008006" key="4">
    <source>
        <dbReference type="Google" id="ProtNLM"/>
    </source>
</evidence>
<evidence type="ECO:0000313" key="3">
    <source>
        <dbReference type="Proteomes" id="UP000184546"/>
    </source>
</evidence>
<dbReference type="VEuPathDB" id="FungiDB:ASPACDRAFT_46462"/>
<name>A0A1L9WLA2_ASPA1</name>
<reference evidence="3" key="1">
    <citation type="journal article" date="2017" name="Genome Biol.">
        <title>Comparative genomics reveals high biological diversity and specific adaptations in the industrially and medically important fungal genus Aspergillus.</title>
        <authorList>
            <person name="de Vries R.P."/>
            <person name="Riley R."/>
            <person name="Wiebenga A."/>
            <person name="Aguilar-Osorio G."/>
            <person name="Amillis S."/>
            <person name="Uchima C.A."/>
            <person name="Anderluh G."/>
            <person name="Asadollahi M."/>
            <person name="Askin M."/>
            <person name="Barry K."/>
            <person name="Battaglia E."/>
            <person name="Bayram O."/>
            <person name="Benocci T."/>
            <person name="Braus-Stromeyer S.A."/>
            <person name="Caldana C."/>
            <person name="Canovas D."/>
            <person name="Cerqueira G.C."/>
            <person name="Chen F."/>
            <person name="Chen W."/>
            <person name="Choi C."/>
            <person name="Clum A."/>
            <person name="Dos Santos R.A."/>
            <person name="Damasio A.R."/>
            <person name="Diallinas G."/>
            <person name="Emri T."/>
            <person name="Fekete E."/>
            <person name="Flipphi M."/>
            <person name="Freyberg S."/>
            <person name="Gallo A."/>
            <person name="Gournas C."/>
            <person name="Habgood R."/>
            <person name="Hainaut M."/>
            <person name="Harispe M.L."/>
            <person name="Henrissat B."/>
            <person name="Hilden K.S."/>
            <person name="Hope R."/>
            <person name="Hossain A."/>
            <person name="Karabika E."/>
            <person name="Karaffa L."/>
            <person name="Karanyi Z."/>
            <person name="Krasevec N."/>
            <person name="Kuo A."/>
            <person name="Kusch H."/>
            <person name="LaButti K."/>
            <person name="Lagendijk E.L."/>
            <person name="Lapidus A."/>
            <person name="Levasseur A."/>
            <person name="Lindquist E."/>
            <person name="Lipzen A."/>
            <person name="Logrieco A.F."/>
            <person name="MacCabe A."/>
            <person name="Maekelae M.R."/>
            <person name="Malavazi I."/>
            <person name="Melin P."/>
            <person name="Meyer V."/>
            <person name="Mielnichuk N."/>
            <person name="Miskei M."/>
            <person name="Molnar A.P."/>
            <person name="Mule G."/>
            <person name="Ngan C.Y."/>
            <person name="Orejas M."/>
            <person name="Orosz E."/>
            <person name="Ouedraogo J.P."/>
            <person name="Overkamp K.M."/>
            <person name="Park H.-S."/>
            <person name="Perrone G."/>
            <person name="Piumi F."/>
            <person name="Punt P.J."/>
            <person name="Ram A.F."/>
            <person name="Ramon A."/>
            <person name="Rauscher S."/>
            <person name="Record E."/>
            <person name="Riano-Pachon D.M."/>
            <person name="Robert V."/>
            <person name="Roehrig J."/>
            <person name="Ruller R."/>
            <person name="Salamov A."/>
            <person name="Salih N.S."/>
            <person name="Samson R.A."/>
            <person name="Sandor E."/>
            <person name="Sanguinetti M."/>
            <person name="Schuetze T."/>
            <person name="Sepcic K."/>
            <person name="Shelest E."/>
            <person name="Sherlock G."/>
            <person name="Sophianopoulou V."/>
            <person name="Squina F.M."/>
            <person name="Sun H."/>
            <person name="Susca A."/>
            <person name="Todd R.B."/>
            <person name="Tsang A."/>
            <person name="Unkles S.E."/>
            <person name="van de Wiele N."/>
            <person name="van Rossen-Uffink D."/>
            <person name="Oliveira J.V."/>
            <person name="Vesth T.C."/>
            <person name="Visser J."/>
            <person name="Yu J.-H."/>
            <person name="Zhou M."/>
            <person name="Andersen M.R."/>
            <person name="Archer D.B."/>
            <person name="Baker S.E."/>
            <person name="Benoit I."/>
            <person name="Brakhage A.A."/>
            <person name="Braus G.H."/>
            <person name="Fischer R."/>
            <person name="Frisvad J.C."/>
            <person name="Goldman G.H."/>
            <person name="Houbraken J."/>
            <person name="Oakley B."/>
            <person name="Pocsi I."/>
            <person name="Scazzocchio C."/>
            <person name="Seiboth B."/>
            <person name="vanKuyk P.A."/>
            <person name="Wortman J."/>
            <person name="Dyer P.S."/>
            <person name="Grigoriev I.V."/>
        </authorList>
    </citation>
    <scope>NUCLEOTIDE SEQUENCE [LARGE SCALE GENOMIC DNA]</scope>
    <source>
        <strain evidence="3">ATCC 16872 / CBS 172.66 / WB 5094</strain>
    </source>
</reference>
<accession>A0A1L9WLA2</accession>
<feature type="signal peptide" evidence="1">
    <location>
        <begin position="1"/>
        <end position="23"/>
    </location>
</feature>
<dbReference type="RefSeq" id="XP_020053278.1">
    <property type="nucleotide sequence ID" value="XM_020201786.1"/>
</dbReference>
<evidence type="ECO:0000313" key="2">
    <source>
        <dbReference type="EMBL" id="OJJ96938.1"/>
    </source>
</evidence>
<protein>
    <recommendedName>
        <fullName evidence="4">Secreted protein</fullName>
    </recommendedName>
</protein>
<keyword evidence="1" id="KW-0732">Signal</keyword>
<dbReference type="GeneID" id="30975600"/>
<organism evidence="2 3">
    <name type="scientific">Aspergillus aculeatus (strain ATCC 16872 / CBS 172.66 / WB 5094)</name>
    <dbReference type="NCBI Taxonomy" id="690307"/>
    <lineage>
        <taxon>Eukaryota</taxon>
        <taxon>Fungi</taxon>
        <taxon>Dikarya</taxon>
        <taxon>Ascomycota</taxon>
        <taxon>Pezizomycotina</taxon>
        <taxon>Eurotiomycetes</taxon>
        <taxon>Eurotiomycetidae</taxon>
        <taxon>Eurotiales</taxon>
        <taxon>Aspergillaceae</taxon>
        <taxon>Aspergillus</taxon>
        <taxon>Aspergillus subgen. Circumdati</taxon>
    </lineage>
</organism>
<evidence type="ECO:0000256" key="1">
    <source>
        <dbReference type="SAM" id="SignalP"/>
    </source>
</evidence>
<proteinExistence type="predicted"/>
<dbReference type="Proteomes" id="UP000184546">
    <property type="component" value="Unassembled WGS sequence"/>
</dbReference>